<sequence length="138" mass="15391">MSDTFTDAELSAYLDEDLPQDRMASIEQALRDDSSLTDRLTAIVGGRDAGLHTLGAIWRRERLSCPTREQLGSFLLEILDDSQTDYIRFHLNTIGCRVCNASLDDLRNLHATAEDAAATESRRRKYFQSSAGYLSSDG</sequence>
<dbReference type="RefSeq" id="WP_148073299.1">
    <property type="nucleotide sequence ID" value="NZ_CP042913.1"/>
</dbReference>
<organism evidence="1 2">
    <name type="scientific">Bythopirellula goksoeyrii</name>
    <dbReference type="NCBI Taxonomy" id="1400387"/>
    <lineage>
        <taxon>Bacteria</taxon>
        <taxon>Pseudomonadati</taxon>
        <taxon>Planctomycetota</taxon>
        <taxon>Planctomycetia</taxon>
        <taxon>Pirellulales</taxon>
        <taxon>Lacipirellulaceae</taxon>
        <taxon>Bythopirellula</taxon>
    </lineage>
</organism>
<proteinExistence type="predicted"/>
<accession>A0A5B9QKT1</accession>
<dbReference type="Proteomes" id="UP000323917">
    <property type="component" value="Chromosome"/>
</dbReference>
<reference evidence="1 2" key="1">
    <citation type="submission" date="2019-08" db="EMBL/GenBank/DDBJ databases">
        <title>Deep-cultivation of Planctomycetes and their phenomic and genomic characterization uncovers novel biology.</title>
        <authorList>
            <person name="Wiegand S."/>
            <person name="Jogler M."/>
            <person name="Boedeker C."/>
            <person name="Pinto D."/>
            <person name="Vollmers J."/>
            <person name="Rivas-Marin E."/>
            <person name="Kohn T."/>
            <person name="Peeters S.H."/>
            <person name="Heuer A."/>
            <person name="Rast P."/>
            <person name="Oberbeckmann S."/>
            <person name="Bunk B."/>
            <person name="Jeske O."/>
            <person name="Meyerdierks A."/>
            <person name="Storesund J.E."/>
            <person name="Kallscheuer N."/>
            <person name="Luecker S."/>
            <person name="Lage O.M."/>
            <person name="Pohl T."/>
            <person name="Merkel B.J."/>
            <person name="Hornburger P."/>
            <person name="Mueller R.-W."/>
            <person name="Bruemmer F."/>
            <person name="Labrenz M."/>
            <person name="Spormann A.M."/>
            <person name="Op den Camp H."/>
            <person name="Overmann J."/>
            <person name="Amann R."/>
            <person name="Jetten M.S.M."/>
            <person name="Mascher T."/>
            <person name="Medema M.H."/>
            <person name="Devos D.P."/>
            <person name="Kaster A.-K."/>
            <person name="Ovreas L."/>
            <person name="Rohde M."/>
            <person name="Galperin M.Y."/>
            <person name="Jogler C."/>
        </authorList>
    </citation>
    <scope>NUCLEOTIDE SEQUENCE [LARGE SCALE GENOMIC DNA]</scope>
    <source>
        <strain evidence="1 2">Pr1d</strain>
    </source>
</reference>
<keyword evidence="2" id="KW-1185">Reference proteome</keyword>
<evidence type="ECO:0000313" key="2">
    <source>
        <dbReference type="Proteomes" id="UP000323917"/>
    </source>
</evidence>
<dbReference type="AlphaFoldDB" id="A0A5B9QKT1"/>
<dbReference type="OrthoDB" id="285502at2"/>
<name>A0A5B9QKT1_9BACT</name>
<dbReference type="EMBL" id="CP042913">
    <property type="protein sequence ID" value="QEG34683.1"/>
    <property type="molecule type" value="Genomic_DNA"/>
</dbReference>
<evidence type="ECO:0000313" key="1">
    <source>
        <dbReference type="EMBL" id="QEG34683.1"/>
    </source>
</evidence>
<dbReference type="KEGG" id="bgok:Pr1d_19650"/>
<gene>
    <name evidence="1" type="ORF">Pr1d_19650</name>
</gene>
<protein>
    <submittedName>
        <fullName evidence="1">Uncharacterized protein</fullName>
    </submittedName>
</protein>